<proteinExistence type="predicted"/>
<accession>E1YAD3</accession>
<dbReference type="AlphaFoldDB" id="E1YAD3"/>
<reference evidence="1" key="1">
    <citation type="journal article" date="2011" name="Environ. Microbiol.">
        <title>Genomic insights into the metabolic potential of the polycyclic aromatic hydrocarbon degrading sulfate-reducing Deltaproteobacterium N47.</title>
        <authorList>
            <person name="Bergmann F."/>
            <person name="Selesi D."/>
            <person name="Weinmaier T."/>
            <person name="Tischler P."/>
            <person name="Rattei T."/>
            <person name="Meckenstock R.U."/>
        </authorList>
    </citation>
    <scope>NUCLEOTIDE SEQUENCE</scope>
</reference>
<organism evidence="1">
    <name type="scientific">uncultured Desulfobacterium sp</name>
    <dbReference type="NCBI Taxonomy" id="201089"/>
    <lineage>
        <taxon>Bacteria</taxon>
        <taxon>Pseudomonadati</taxon>
        <taxon>Thermodesulfobacteriota</taxon>
        <taxon>Desulfobacteria</taxon>
        <taxon>Desulfobacterales</taxon>
        <taxon>Desulfobacteriaceae</taxon>
        <taxon>Desulfobacterium</taxon>
        <taxon>environmental samples</taxon>
    </lineage>
</organism>
<evidence type="ECO:0008006" key="2">
    <source>
        <dbReference type="Google" id="ProtNLM"/>
    </source>
</evidence>
<dbReference type="Pfam" id="PF18742">
    <property type="entry name" value="DpnII-MboI"/>
    <property type="match status" value="1"/>
</dbReference>
<sequence>MESLLIGHGLQKGIDYDRETGRVKVSSKEVIPDFIFYKLNLACEVKLIKDKVRIGSAIDEINADIKSYMTKYSGIIFIVYDLGFIRDENEFISSFNKNEGIHCVVIKN</sequence>
<dbReference type="EMBL" id="FR695866">
    <property type="protein sequence ID" value="CBX27527.1"/>
    <property type="molecule type" value="Genomic_DNA"/>
</dbReference>
<gene>
    <name evidence="1" type="ORF">N47_H23490</name>
</gene>
<evidence type="ECO:0000313" key="1">
    <source>
        <dbReference type="EMBL" id="CBX27527.1"/>
    </source>
</evidence>
<protein>
    <recommendedName>
        <fullName evidence="2">Restriction endonuclease type IV Mrr domain-containing protein</fullName>
    </recommendedName>
</protein>
<name>E1YAD3_9BACT</name>